<reference evidence="1" key="1">
    <citation type="submission" date="2021-02" db="EMBL/GenBank/DDBJ databases">
        <authorList>
            <person name="Dougan E. K."/>
            <person name="Rhodes N."/>
            <person name="Thang M."/>
            <person name="Chan C."/>
        </authorList>
    </citation>
    <scope>NUCLEOTIDE SEQUENCE</scope>
</reference>
<name>A0A812LUY1_9DINO</name>
<gene>
    <name evidence="1" type="ORF">SNEC2469_LOCUS5399</name>
</gene>
<proteinExistence type="predicted"/>
<comment type="caution">
    <text evidence="1">The sequence shown here is derived from an EMBL/GenBank/DDBJ whole genome shotgun (WGS) entry which is preliminary data.</text>
</comment>
<organism evidence="1 2">
    <name type="scientific">Symbiodinium necroappetens</name>
    <dbReference type="NCBI Taxonomy" id="1628268"/>
    <lineage>
        <taxon>Eukaryota</taxon>
        <taxon>Sar</taxon>
        <taxon>Alveolata</taxon>
        <taxon>Dinophyceae</taxon>
        <taxon>Suessiales</taxon>
        <taxon>Symbiodiniaceae</taxon>
        <taxon>Symbiodinium</taxon>
    </lineage>
</organism>
<sequence length="145" mass="16852">MLAKCHGVLAMRMSSVRQKWTHAMPRDLIAPSAVVDADRPNDVIRQFNALKRMARQNGDIQKAARTVRREFPTDTRVINRQNQVYFAKWHYMKYCTQVIQYSMRKELRLRVDIEEQGSIAQKQVLGNVPPPAWGWTLSSQSPDRV</sequence>
<dbReference type="EMBL" id="CAJNJA010010090">
    <property type="protein sequence ID" value="CAE7253615.1"/>
    <property type="molecule type" value="Genomic_DNA"/>
</dbReference>
<dbReference type="Proteomes" id="UP000601435">
    <property type="component" value="Unassembled WGS sequence"/>
</dbReference>
<dbReference type="OrthoDB" id="428703at2759"/>
<evidence type="ECO:0000313" key="1">
    <source>
        <dbReference type="EMBL" id="CAE7253615.1"/>
    </source>
</evidence>
<keyword evidence="2" id="KW-1185">Reference proteome</keyword>
<dbReference type="AlphaFoldDB" id="A0A812LUY1"/>
<protein>
    <submittedName>
        <fullName evidence="1">Uncharacterized protein</fullName>
    </submittedName>
</protein>
<evidence type="ECO:0000313" key="2">
    <source>
        <dbReference type="Proteomes" id="UP000601435"/>
    </source>
</evidence>
<accession>A0A812LUY1</accession>